<evidence type="ECO:0000313" key="3">
    <source>
        <dbReference type="Proteomes" id="UP001449795"/>
    </source>
</evidence>
<accession>A0ABZ3D6P7</accession>
<gene>
    <name evidence="2" type="ORF">AAC691_03195</name>
</gene>
<organism evidence="2 3">
    <name type="scientific">Nguyenibacter vanlangensis</name>
    <dbReference type="NCBI Taxonomy" id="1216886"/>
    <lineage>
        <taxon>Bacteria</taxon>
        <taxon>Pseudomonadati</taxon>
        <taxon>Pseudomonadota</taxon>
        <taxon>Alphaproteobacteria</taxon>
        <taxon>Acetobacterales</taxon>
        <taxon>Acetobacteraceae</taxon>
        <taxon>Nguyenibacter</taxon>
    </lineage>
</organism>
<reference evidence="2 3" key="1">
    <citation type="submission" date="2024-04" db="EMBL/GenBank/DDBJ databases">
        <title>Complete genome sequence of Nguyenibacter vanlangesis HBCM-1154, a strain capable of nitrogen fixation, IAA production, and phosphorus solubilization isolated from sugarcane soil.</title>
        <authorList>
            <person name="MY HANH P."/>
        </authorList>
    </citation>
    <scope>NUCLEOTIDE SEQUENCE [LARGE SCALE GENOMIC DNA]</scope>
    <source>
        <strain evidence="2 3">HBCM 1154</strain>
    </source>
</reference>
<feature type="region of interest" description="Disordered" evidence="1">
    <location>
        <begin position="1"/>
        <end position="22"/>
    </location>
</feature>
<keyword evidence="3" id="KW-1185">Reference proteome</keyword>
<dbReference type="Proteomes" id="UP001449795">
    <property type="component" value="Chromosome"/>
</dbReference>
<dbReference type="EMBL" id="CP152276">
    <property type="protein sequence ID" value="XAE43476.1"/>
    <property type="molecule type" value="Genomic_DNA"/>
</dbReference>
<proteinExistence type="predicted"/>
<dbReference type="RefSeq" id="WP_342628924.1">
    <property type="nucleotide sequence ID" value="NZ_CP152276.1"/>
</dbReference>
<evidence type="ECO:0000313" key="2">
    <source>
        <dbReference type="EMBL" id="XAE43476.1"/>
    </source>
</evidence>
<name>A0ABZ3D6P7_9PROT</name>
<protein>
    <submittedName>
        <fullName evidence="2">Uncharacterized protein</fullName>
    </submittedName>
</protein>
<evidence type="ECO:0000256" key="1">
    <source>
        <dbReference type="SAM" id="MobiDB-lite"/>
    </source>
</evidence>
<sequence length="66" mass="6783">MKRAGESMSAIGGPATAPAVAAAGRRRVVVVVFLRTVRAVARRGGCLPVGFVNPISCHKKTVVAPN</sequence>